<reference evidence="4" key="4">
    <citation type="submission" date="2019-03" db="EMBL/GenBank/DDBJ databases">
        <authorList>
            <person name="Huang Y."/>
        </authorList>
    </citation>
    <scope>NUCLEOTIDE SEQUENCE</scope>
    <source>
        <strain evidence="4">JCM 16608</strain>
    </source>
</reference>
<keyword evidence="1" id="KW-0732">Signal</keyword>
<evidence type="ECO:0000259" key="2">
    <source>
        <dbReference type="Pfam" id="PF19077"/>
    </source>
</evidence>
<feature type="domain" description="Bacterial Ig-like" evidence="2">
    <location>
        <begin position="277"/>
        <end position="336"/>
    </location>
</feature>
<evidence type="ECO:0000313" key="3">
    <source>
        <dbReference type="EMBL" id="GGD22375.1"/>
    </source>
</evidence>
<dbReference type="Gene3D" id="2.60.40.10">
    <property type="entry name" value="Immunoglobulins"/>
    <property type="match status" value="4"/>
</dbReference>
<accession>A0A4V1CWQ4</accession>
<evidence type="ECO:0000313" key="4">
    <source>
        <dbReference type="EMBL" id="QCC78077.1"/>
    </source>
</evidence>
<name>A0A4V1CWQ4_9ACTN</name>
<dbReference type="RefSeq" id="WP_135833115.1">
    <property type="nucleotide sequence ID" value="NZ_BMCK01000003.1"/>
</dbReference>
<protein>
    <submittedName>
        <fullName evidence="4">Signal peptidase I</fullName>
    </submittedName>
</protein>
<dbReference type="Pfam" id="PF19077">
    <property type="entry name" value="Big_13"/>
    <property type="match status" value="1"/>
</dbReference>
<proteinExistence type="predicted"/>
<dbReference type="InterPro" id="IPR044016">
    <property type="entry name" value="Big_13"/>
</dbReference>
<keyword evidence="6" id="KW-1185">Reference proteome</keyword>
<gene>
    <name evidence="4" type="ORF">E2C04_14390</name>
    <name evidence="3" type="ORF">GCM10007231_21830</name>
</gene>
<reference evidence="6" key="3">
    <citation type="journal article" date="2019" name="Int. J. Syst. Evol. Microbiol.">
        <title>The Global Catalogue of Microorganisms (GCM) 10K type strain sequencing project: providing services to taxonomists for standard genome sequencing and annotation.</title>
        <authorList>
            <consortium name="The Broad Institute Genomics Platform"/>
            <consortium name="The Broad Institute Genome Sequencing Center for Infectious Disease"/>
            <person name="Wu L."/>
            <person name="Ma J."/>
        </authorList>
    </citation>
    <scope>NUCLEOTIDE SEQUENCE [LARGE SCALE GENOMIC DNA]</scope>
    <source>
        <strain evidence="6">CCM 7403</strain>
    </source>
</reference>
<dbReference type="OrthoDB" id="5241786at2"/>
<reference evidence="4 5" key="1">
    <citation type="journal article" date="2008" name="Int. J. Syst. Evol. Microbiol.">
        <title>Nocardioides daphniae sp. nov., isolated from Daphnia cucullata (Crustacea: Cladocera).</title>
        <authorList>
            <person name="Toth E.M."/>
            <person name="Keki Z."/>
            <person name="Homonnay Z.G."/>
            <person name="Borsodi A.K."/>
            <person name="Marialigeti K."/>
            <person name="Schumann P."/>
        </authorList>
    </citation>
    <scope>NUCLEOTIDE SEQUENCE [LARGE SCALE GENOMIC DNA]</scope>
    <source>
        <strain evidence="4 5">JCM 16608</strain>
    </source>
</reference>
<sequence length="609" mass="62931">MTTPRRHLRSWGALVAAAALTVLAVNGPTTSGATFTSTSSATGQVTAAADWTAPTVAVTSPGSTVKDVATIAVEATDAESGVAQVTLEQLAPGTDSWVTICTDTSAPFSCSWDTRTLADGTYSLRARALDRAGLEATSTEVRTTVANKLFVTLDAPGDDVRGTVALTTTVHSAGSLTHTVRLEYAAADSTTWRTICSGLKSPYACSWNTTSVTSGDYELRAVVVDSLGRTVATSAVVEVTVDNVAPSVAMVDPGSPLSGTRTFSATASDAHSGLELVTIQYAATGTSTWRDLCAPTQEPWSCRVATSTLADGSYSFRAVATDNAGNTTTSAAVTQRLVDNTVSSVSVDGPDFMTGTVTVTAAASSTAGVARVRLQYAPDGSSTWTDLCTDTAAPWSCAWDTKTVANGTYSLRAVMVDGQGRSLTSAVDPGHRVDNSPLRGLDVQTANGGYAAGKADSGDTVTFTYSGVVAPGSLMAGWDGSARNVTVRLRDGGLLKLGKTDDTLDVQTPNGGTVHLGQVNLKGDYVRSGRTATYGSTMTATTQTLTDGTQRTVVTLRLGSVTWYQLTNPRTVKTTGTMAWTPSATALDTLGRPCSTAVVNESGAADREF</sequence>
<reference evidence="3" key="2">
    <citation type="journal article" date="2014" name="Int. J. Syst. Evol. Microbiol.">
        <title>Complete genome of a new Firmicutes species belonging to the dominant human colonic microbiota ('Ruminococcus bicirculans') reveals two chromosomes and a selective capacity to utilize plant glucans.</title>
        <authorList>
            <consortium name="NISC Comparative Sequencing Program"/>
            <person name="Wegmann U."/>
            <person name="Louis P."/>
            <person name="Goesmann A."/>
            <person name="Henrissat B."/>
            <person name="Duncan S.H."/>
            <person name="Flint H.J."/>
        </authorList>
    </citation>
    <scope>NUCLEOTIDE SEQUENCE</scope>
    <source>
        <strain evidence="3">CCM 7403</strain>
    </source>
</reference>
<organism evidence="4 5">
    <name type="scientific">Nocardioides daphniae</name>
    <dbReference type="NCBI Taxonomy" id="402297"/>
    <lineage>
        <taxon>Bacteria</taxon>
        <taxon>Bacillati</taxon>
        <taxon>Actinomycetota</taxon>
        <taxon>Actinomycetes</taxon>
        <taxon>Propionibacteriales</taxon>
        <taxon>Nocardioidaceae</taxon>
        <taxon>Nocardioides</taxon>
    </lineage>
</organism>
<reference evidence="3" key="5">
    <citation type="submission" date="2024-05" db="EMBL/GenBank/DDBJ databases">
        <authorList>
            <person name="Sun Q."/>
            <person name="Sedlacek I."/>
        </authorList>
    </citation>
    <scope>NUCLEOTIDE SEQUENCE</scope>
    <source>
        <strain evidence="3">CCM 7403</strain>
    </source>
</reference>
<evidence type="ECO:0000313" key="6">
    <source>
        <dbReference type="Proteomes" id="UP000630594"/>
    </source>
</evidence>
<dbReference type="KEGG" id="ndp:E2C04_14390"/>
<dbReference type="EMBL" id="CP038462">
    <property type="protein sequence ID" value="QCC78077.1"/>
    <property type="molecule type" value="Genomic_DNA"/>
</dbReference>
<feature type="signal peptide" evidence="1">
    <location>
        <begin position="1"/>
        <end position="24"/>
    </location>
</feature>
<dbReference type="AlphaFoldDB" id="A0A4V1CWQ4"/>
<dbReference type="Proteomes" id="UP000297025">
    <property type="component" value="Chromosome"/>
</dbReference>
<dbReference type="GO" id="GO:0005975">
    <property type="term" value="P:carbohydrate metabolic process"/>
    <property type="evidence" value="ECO:0007669"/>
    <property type="project" value="UniProtKB-ARBA"/>
</dbReference>
<dbReference type="Proteomes" id="UP000630594">
    <property type="component" value="Unassembled WGS sequence"/>
</dbReference>
<dbReference type="InterPro" id="IPR013783">
    <property type="entry name" value="Ig-like_fold"/>
</dbReference>
<dbReference type="EMBL" id="BMCK01000003">
    <property type="protein sequence ID" value="GGD22375.1"/>
    <property type="molecule type" value="Genomic_DNA"/>
</dbReference>
<feature type="chain" id="PRO_5039478817" evidence="1">
    <location>
        <begin position="25"/>
        <end position="609"/>
    </location>
</feature>
<dbReference type="Pfam" id="PF17957">
    <property type="entry name" value="Big_7"/>
    <property type="match status" value="2"/>
</dbReference>
<evidence type="ECO:0000256" key="1">
    <source>
        <dbReference type="SAM" id="SignalP"/>
    </source>
</evidence>
<evidence type="ECO:0000313" key="5">
    <source>
        <dbReference type="Proteomes" id="UP000297025"/>
    </source>
</evidence>